<protein>
    <recommendedName>
        <fullName evidence="1">Helix-turn-helix domain-containing protein</fullName>
    </recommendedName>
</protein>
<evidence type="ECO:0000259" key="1">
    <source>
        <dbReference type="Pfam" id="PF19575"/>
    </source>
</evidence>
<proteinExistence type="predicted"/>
<organism evidence="2">
    <name type="scientific">marine sediment metagenome</name>
    <dbReference type="NCBI Taxonomy" id="412755"/>
    <lineage>
        <taxon>unclassified sequences</taxon>
        <taxon>metagenomes</taxon>
        <taxon>ecological metagenomes</taxon>
    </lineage>
</organism>
<dbReference type="AlphaFoldDB" id="A0A0F9ULB5"/>
<gene>
    <name evidence="2" type="ORF">LCGC14_0209150</name>
</gene>
<reference evidence="2" key="1">
    <citation type="journal article" date="2015" name="Nature">
        <title>Complex archaea that bridge the gap between prokaryotes and eukaryotes.</title>
        <authorList>
            <person name="Spang A."/>
            <person name="Saw J.H."/>
            <person name="Jorgensen S.L."/>
            <person name="Zaremba-Niedzwiedzka K."/>
            <person name="Martijn J."/>
            <person name="Lind A.E."/>
            <person name="van Eijk R."/>
            <person name="Schleper C."/>
            <person name="Guy L."/>
            <person name="Ettema T.J."/>
        </authorList>
    </citation>
    <scope>NUCLEOTIDE SEQUENCE</scope>
</reference>
<feature type="domain" description="Helix-turn-helix" evidence="1">
    <location>
        <begin position="3"/>
        <end position="61"/>
    </location>
</feature>
<sequence>MSRRISNKKRQLLQLKDNIIGAYQGGGSLKEVAEWFDTSASTIRILLVEEGIKLRSQGRQKKEK</sequence>
<evidence type="ECO:0000313" key="2">
    <source>
        <dbReference type="EMBL" id="KKN92424.1"/>
    </source>
</evidence>
<dbReference type="Gene3D" id="1.10.10.60">
    <property type="entry name" value="Homeodomain-like"/>
    <property type="match status" value="1"/>
</dbReference>
<dbReference type="Pfam" id="PF19575">
    <property type="entry name" value="HTH_58"/>
    <property type="match status" value="1"/>
</dbReference>
<dbReference type="EMBL" id="LAZR01000095">
    <property type="protein sequence ID" value="KKN92424.1"/>
    <property type="molecule type" value="Genomic_DNA"/>
</dbReference>
<dbReference type="SUPFAM" id="SSF88659">
    <property type="entry name" value="Sigma3 and sigma4 domains of RNA polymerase sigma factors"/>
    <property type="match status" value="1"/>
</dbReference>
<dbReference type="InterPro" id="IPR013324">
    <property type="entry name" value="RNA_pol_sigma_r3/r4-like"/>
</dbReference>
<name>A0A0F9ULB5_9ZZZZ</name>
<dbReference type="InterPro" id="IPR045745">
    <property type="entry name" value="HTH_58_Actinobacteria-type"/>
</dbReference>
<accession>A0A0F9ULB5</accession>
<comment type="caution">
    <text evidence="2">The sequence shown here is derived from an EMBL/GenBank/DDBJ whole genome shotgun (WGS) entry which is preliminary data.</text>
</comment>